<dbReference type="Proteomes" id="UP000230273">
    <property type="component" value="Unassembled WGS sequence"/>
</dbReference>
<feature type="domain" description="LTD" evidence="3">
    <location>
        <begin position="15"/>
        <end position="198"/>
    </location>
</feature>
<dbReference type="InterPro" id="IPR036415">
    <property type="entry name" value="Lamin_tail_dom_sf"/>
</dbReference>
<feature type="compositionally biased region" description="Polar residues" evidence="1">
    <location>
        <begin position="157"/>
        <end position="189"/>
    </location>
</feature>
<dbReference type="SUPFAM" id="SSF74853">
    <property type="entry name" value="Lamin A/C globular tail domain"/>
    <property type="match status" value="2"/>
</dbReference>
<feature type="domain" description="LTD" evidence="3">
    <location>
        <begin position="246"/>
        <end position="316"/>
    </location>
</feature>
<feature type="region of interest" description="Disordered" evidence="1">
    <location>
        <begin position="157"/>
        <end position="251"/>
    </location>
</feature>
<evidence type="ECO:0000259" key="3">
    <source>
        <dbReference type="PROSITE" id="PS51841"/>
    </source>
</evidence>
<comment type="caution">
    <text evidence="4">The sequence shown here is derived from an EMBL/GenBank/DDBJ whole genome shotgun (WGS) entry which is preliminary data.</text>
</comment>
<dbReference type="EMBL" id="PCRP01000010">
    <property type="protein sequence ID" value="PIP23939.1"/>
    <property type="molecule type" value="Genomic_DNA"/>
</dbReference>
<evidence type="ECO:0000313" key="5">
    <source>
        <dbReference type="Proteomes" id="UP000230273"/>
    </source>
</evidence>
<organism evidence="4 5">
    <name type="scientific">Candidatus Nealsonbacteria bacterium CG23_combo_of_CG06-09_8_20_14_all_38_19</name>
    <dbReference type="NCBI Taxonomy" id="1974721"/>
    <lineage>
        <taxon>Bacteria</taxon>
        <taxon>Candidatus Nealsoniibacteriota</taxon>
    </lineage>
</organism>
<evidence type="ECO:0000313" key="4">
    <source>
        <dbReference type="EMBL" id="PIP23939.1"/>
    </source>
</evidence>
<evidence type="ECO:0000256" key="1">
    <source>
        <dbReference type="SAM" id="MobiDB-lite"/>
    </source>
</evidence>
<dbReference type="PROSITE" id="PS51841">
    <property type="entry name" value="LTD"/>
    <property type="match status" value="2"/>
</dbReference>
<feature type="chain" id="PRO_5013876892" description="LTD domain-containing protein" evidence="2">
    <location>
        <begin position="24"/>
        <end position="316"/>
    </location>
</feature>
<feature type="signal peptide" evidence="2">
    <location>
        <begin position="1"/>
        <end position="23"/>
    </location>
</feature>
<name>A0A2G9YXN5_9BACT</name>
<feature type="compositionally biased region" description="Pro residues" evidence="1">
    <location>
        <begin position="195"/>
        <end position="229"/>
    </location>
</feature>
<reference evidence="4 5" key="1">
    <citation type="submission" date="2017-09" db="EMBL/GenBank/DDBJ databases">
        <title>Depth-based differentiation of microbial function through sediment-hosted aquifers and enrichment of novel symbionts in the deep terrestrial subsurface.</title>
        <authorList>
            <person name="Probst A.J."/>
            <person name="Ladd B."/>
            <person name="Jarett J.K."/>
            <person name="Geller-Mcgrath D.E."/>
            <person name="Sieber C.M."/>
            <person name="Emerson J.B."/>
            <person name="Anantharaman K."/>
            <person name="Thomas B.C."/>
            <person name="Malmstrom R."/>
            <person name="Stieglmeier M."/>
            <person name="Klingl A."/>
            <person name="Woyke T."/>
            <person name="Ryan C.M."/>
            <person name="Banfield J.F."/>
        </authorList>
    </citation>
    <scope>NUCLEOTIDE SEQUENCE [LARGE SCALE GENOMIC DNA]</scope>
    <source>
        <strain evidence="4">CG23_combo_of_CG06-09_8_20_14_all_38_19</strain>
    </source>
</reference>
<gene>
    <name evidence="4" type="ORF">COX36_00635</name>
</gene>
<dbReference type="AlphaFoldDB" id="A0A2G9YXN5"/>
<dbReference type="Gene3D" id="2.60.40.1260">
    <property type="entry name" value="Lamin Tail domain"/>
    <property type="match status" value="2"/>
</dbReference>
<sequence>MKKYFLIIIFLFLFCLTPFKSSAANLDVVINEVAWMGTTNSANDEWFELYNNTQNPISLDGWQLISQDGTPKITLSGIIPANGFYLLERTNDDTVPGILADKIYTGALGNSGEYLKLYDNLNNIVDEVNCSEKWFAGDNKTKQTMERMNPLVNGSEAANWQTSPVGNSISNGASQNPGGTPKTKNSTPEILSQPTPTPTPIPTPTSGPTASPKPTPSSSPPPISTPTPTPKSTLTPQPSPSPSLTPKTEIKKSYPTGIIINEILASPEGPDEQEEWIEVFNQNNFEVNLSEWQIADAVGKTFTYTFPVGTKISAQG</sequence>
<keyword evidence="2" id="KW-0732">Signal</keyword>
<accession>A0A2G9YXN5</accession>
<evidence type="ECO:0000256" key="2">
    <source>
        <dbReference type="SAM" id="SignalP"/>
    </source>
</evidence>
<proteinExistence type="predicted"/>
<protein>
    <recommendedName>
        <fullName evidence="3">LTD domain-containing protein</fullName>
    </recommendedName>
</protein>
<dbReference type="InterPro" id="IPR001322">
    <property type="entry name" value="Lamin_tail_dom"/>
</dbReference>
<feature type="non-terminal residue" evidence="4">
    <location>
        <position position="316"/>
    </location>
</feature>
<dbReference type="Pfam" id="PF00932">
    <property type="entry name" value="LTD"/>
    <property type="match status" value="2"/>
</dbReference>